<sequence length="140" mass="14657">MVPSWGQYNLARLPLAFPVNPEDVGRPTSPQHDRHVFDGMCPLLVKICASSRAEVFRARYSDGFEEVMEVLAAAANGIPDLAILRGSRPAPCSLVGMPCSTGDTVYALGCSPAAGSTPCCLMNKGVVSSSRVGCMAVAAL</sequence>
<dbReference type="GeneID" id="66053968"/>
<evidence type="ECO:0000313" key="1">
    <source>
        <dbReference type="EMBL" id="PNW80446.1"/>
    </source>
</evidence>
<name>A0A2K3DIU3_CHLRE</name>
<evidence type="ECO:0000313" key="2">
    <source>
        <dbReference type="Proteomes" id="UP000006906"/>
    </source>
</evidence>
<dbReference type="Gramene" id="PNW80445">
    <property type="protein sequence ID" value="PNW80445"/>
    <property type="gene ID" value="CHLRE_07g317864v5"/>
</dbReference>
<dbReference type="Proteomes" id="UP000006906">
    <property type="component" value="Chromosome 7"/>
</dbReference>
<dbReference type="PaxDb" id="3055-EDP07073"/>
<dbReference type="RefSeq" id="XP_042922484.1">
    <property type="nucleotide sequence ID" value="XM_043063917.1"/>
</dbReference>
<dbReference type="RefSeq" id="XP_042922485.1">
    <property type="nucleotide sequence ID" value="XM_043063916.1"/>
</dbReference>
<accession>A0A2K3DIU3</accession>
<dbReference type="RefSeq" id="XP_042922486.1">
    <property type="nucleotide sequence ID" value="XM_043063918.1"/>
</dbReference>
<dbReference type="EMBL" id="CM008968">
    <property type="protein sequence ID" value="PNW80447.1"/>
    <property type="molecule type" value="Genomic_DNA"/>
</dbReference>
<reference evidence="1" key="2">
    <citation type="submission" date="2017-07" db="EMBL/GenBank/DDBJ databases">
        <title>WGS assembly of Chlamydomonas reinhardtii.</title>
        <authorList>
            <consortium name="Chlamydomonas Annotation Team"/>
            <consortium name="JGI Annotation Team"/>
            <person name="Merchant S.S."/>
            <person name="Prochnik S.E."/>
            <person name="Vallon O."/>
            <person name="Harris E.H."/>
            <person name="Karpowicz S.J."/>
            <person name="Witman G.B."/>
            <person name="Terry A."/>
            <person name="Salamov A."/>
            <person name="Fritz-Laylin L.K."/>
            <person name="Marechal-Drouard L."/>
            <person name="Marshall W.F."/>
            <person name="Qu L.H."/>
            <person name="Nelson D.R."/>
            <person name="Sanderfoot A.A."/>
            <person name="Spalding M.H."/>
            <person name="Kapitonov V.V."/>
            <person name="Ren Q."/>
            <person name="Ferris P."/>
            <person name="Lindquist E."/>
            <person name="Shapiro H."/>
            <person name="Lucas S.M."/>
            <person name="Grimwood J."/>
            <person name="Schmutz J."/>
            <person name="Grigoriev I.V."/>
            <person name="Rokhsar D.S."/>
        </authorList>
    </citation>
    <scope>NUCLEOTIDE SEQUENCE</scope>
    <source>
        <strain evidence="1">CC-503 cw92 mt+</strain>
    </source>
</reference>
<reference evidence="1 2" key="1">
    <citation type="journal article" date="2007" name="Science">
        <title>The Chlamydomonas genome reveals the evolution of key animal and plant functions.</title>
        <authorList>
            <person name="Merchant S.S."/>
            <person name="Prochnik S.E."/>
            <person name="Vallon O."/>
            <person name="Harris E.H."/>
            <person name="Karpowicz S.J."/>
            <person name="Witman G.B."/>
            <person name="Terry A."/>
            <person name="Salamov A."/>
            <person name="Fritz-Laylin L.K."/>
            <person name="Marechal-Drouard L."/>
            <person name="Marshall W.F."/>
            <person name="Qu L.H."/>
            <person name="Nelson D.R."/>
            <person name="Sanderfoot A.A."/>
            <person name="Spalding M.H."/>
            <person name="Kapitonov V.V."/>
            <person name="Ren Q."/>
            <person name="Ferris P."/>
            <person name="Lindquist E."/>
            <person name="Shapiro H."/>
            <person name="Lucas S.M."/>
            <person name="Grimwood J."/>
            <person name="Schmutz J."/>
            <person name="Cardol P."/>
            <person name="Cerutti H."/>
            <person name="Chanfreau G."/>
            <person name="Chen C.L."/>
            <person name="Cognat V."/>
            <person name="Croft M.T."/>
            <person name="Dent R."/>
            <person name="Dutcher S."/>
            <person name="Fernandez E."/>
            <person name="Fukuzawa H."/>
            <person name="Gonzalez-Ballester D."/>
            <person name="Gonzalez-Halphen D."/>
            <person name="Hallmann A."/>
            <person name="Hanikenne M."/>
            <person name="Hippler M."/>
            <person name="Inwood W."/>
            <person name="Jabbari K."/>
            <person name="Kalanon M."/>
            <person name="Kuras R."/>
            <person name="Lefebvre P.A."/>
            <person name="Lemaire S.D."/>
            <person name="Lobanov A.V."/>
            <person name="Lohr M."/>
            <person name="Manuell A."/>
            <person name="Meier I."/>
            <person name="Mets L."/>
            <person name="Mittag M."/>
            <person name="Mittelmeier T."/>
            <person name="Moroney J.V."/>
            <person name="Moseley J."/>
            <person name="Napoli C."/>
            <person name="Nedelcu A.M."/>
            <person name="Niyogi K."/>
            <person name="Novoselov S.V."/>
            <person name="Paulsen I.T."/>
            <person name="Pazour G."/>
            <person name="Purton S."/>
            <person name="Ral J.P."/>
            <person name="Riano-Pachon D.M."/>
            <person name="Riekhof W."/>
            <person name="Rymarquis L."/>
            <person name="Schroda M."/>
            <person name="Stern D."/>
            <person name="Umen J."/>
            <person name="Willows R."/>
            <person name="Wilson N."/>
            <person name="Zimmer S.L."/>
            <person name="Allmer J."/>
            <person name="Balk J."/>
            <person name="Bisova K."/>
            <person name="Chen C.J."/>
            <person name="Elias M."/>
            <person name="Gendler K."/>
            <person name="Hauser C."/>
            <person name="Lamb M.R."/>
            <person name="Ledford H."/>
            <person name="Long J.C."/>
            <person name="Minagawa J."/>
            <person name="Page M.D."/>
            <person name="Pan J."/>
            <person name="Pootakham W."/>
            <person name="Roje S."/>
            <person name="Rose A."/>
            <person name="Stahlberg E."/>
            <person name="Terauchi A.M."/>
            <person name="Yang P."/>
            <person name="Ball S."/>
            <person name="Bowler C."/>
            <person name="Dieckmann C.L."/>
            <person name="Gladyshev V.N."/>
            <person name="Green P."/>
            <person name="Jorgensen R."/>
            <person name="Mayfield S."/>
            <person name="Mueller-Roeber B."/>
            <person name="Rajamani S."/>
            <person name="Sayre R.T."/>
            <person name="Brokstein P."/>
            <person name="Dubchak I."/>
            <person name="Goodstein D."/>
            <person name="Hornick L."/>
            <person name="Huang Y.W."/>
            <person name="Jhaveri J."/>
            <person name="Luo Y."/>
            <person name="Martinez D."/>
            <person name="Ngau W.C."/>
            <person name="Otillar B."/>
            <person name="Poliakov A."/>
            <person name="Porter A."/>
            <person name="Szajkowski L."/>
            <person name="Werner G."/>
            <person name="Zhou K."/>
            <person name="Grigoriev I.V."/>
            <person name="Rokhsar D.S."/>
            <person name="Grossman A.R."/>
        </authorList>
    </citation>
    <scope>NUCLEOTIDE SEQUENCE [LARGE SCALE GENOMIC DNA]</scope>
    <source>
        <strain evidence="2">CC-503</strain>
        <strain evidence="1">CC-503 cw92 mt+</strain>
    </source>
</reference>
<dbReference type="EMBL" id="CM008968">
    <property type="protein sequence ID" value="PNW80446.1"/>
    <property type="molecule type" value="Genomic_DNA"/>
</dbReference>
<dbReference type="EMBL" id="CM008968">
    <property type="protein sequence ID" value="PNW80445.1"/>
    <property type="molecule type" value="Genomic_DNA"/>
</dbReference>
<dbReference type="KEGG" id="cre:CHLRE_07g317864v5"/>
<dbReference type="Gramene" id="PNW80446">
    <property type="protein sequence ID" value="PNW80446"/>
    <property type="gene ID" value="CHLRE_07g317864v5"/>
</dbReference>
<dbReference type="Gramene" id="PNW80447">
    <property type="protein sequence ID" value="PNW80447"/>
    <property type="gene ID" value="CHLRE_07g317864v5"/>
</dbReference>
<keyword evidence="2" id="KW-1185">Reference proteome</keyword>
<dbReference type="AlphaFoldDB" id="A0A2K3DIU3"/>
<dbReference type="OrthoDB" id="531738at2759"/>
<proteinExistence type="predicted"/>
<protein>
    <submittedName>
        <fullName evidence="1">Uncharacterized protein</fullName>
    </submittedName>
</protein>
<gene>
    <name evidence="1" type="ORF">CHLRE_07g317864v5</name>
</gene>
<organism evidence="1 2">
    <name type="scientific">Chlamydomonas reinhardtii</name>
    <name type="common">Chlamydomonas smithii</name>
    <dbReference type="NCBI Taxonomy" id="3055"/>
    <lineage>
        <taxon>Eukaryota</taxon>
        <taxon>Viridiplantae</taxon>
        <taxon>Chlorophyta</taxon>
        <taxon>core chlorophytes</taxon>
        <taxon>Chlorophyceae</taxon>
        <taxon>CS clade</taxon>
        <taxon>Chlamydomonadales</taxon>
        <taxon>Chlamydomonadaceae</taxon>
        <taxon>Chlamydomonas</taxon>
    </lineage>
</organism>
<dbReference type="ExpressionAtlas" id="A0A2K3DIU3">
    <property type="expression patterns" value="differential"/>
</dbReference>